<accession>A0ABX5HVE5</accession>
<comment type="caution">
    <text evidence="1">The sequence shown here is derived from an EMBL/GenBank/DDBJ whole genome shotgun (WGS) entry which is preliminary data.</text>
</comment>
<evidence type="ECO:0008006" key="3">
    <source>
        <dbReference type="Google" id="ProtNLM"/>
    </source>
</evidence>
<dbReference type="SUPFAM" id="SSF56436">
    <property type="entry name" value="C-type lectin-like"/>
    <property type="match status" value="1"/>
</dbReference>
<dbReference type="RefSeq" id="WP_107882747.1">
    <property type="nucleotide sequence ID" value="NZ_PYSG01000002.1"/>
</dbReference>
<organism evidence="1 2">
    <name type="scientific">Shewanella morhuae</name>
    <dbReference type="NCBI Taxonomy" id="365591"/>
    <lineage>
        <taxon>Bacteria</taxon>
        <taxon>Pseudomonadati</taxon>
        <taxon>Pseudomonadota</taxon>
        <taxon>Gammaproteobacteria</taxon>
        <taxon>Alteromonadales</taxon>
        <taxon>Shewanellaceae</taxon>
        <taxon>Shewanella</taxon>
    </lineage>
</organism>
<sequence>MNIAHLLSATRKVYALIPRPSSETRLWSIQLDGLSSKDIKTAAKSLRESRKKLATALKDIPELKVSELHRNLAMMLGARSFDHLRQIEPDLESFLCKNGMTHPIDLITCNKNPFISLTAQQISERIFKSNLPVPKRVFTGVGSRFFMADGVGTLDLQQVSKIKCNYIDETIDWTNEAPNEIVLTAPHNRQISLTRRDVLLHAYSFNGVIPGFNLIGDSLVNPMLRPIEHRLYNATDKDMEQAERIFQLFRQEMESSDDGWLEVITFPELPNIAFLKGKNGDFDWVIKDQRNKQYSGNSYKHIFKNDELPSAMRSSEFDAFCYFKRDIWNEFVEHEAEKRHYIKGGTIANWPGYRKLMLKELVASKTYILPPNQEPAIAGDFITHKLSDDRYLMVSPLITIGAFWDFYEESKMRIHRSELLGGNGQPLEMNLLCVNNPEENNDLPASVTWYDAVAFCRYYELKTELPVRLLTIEEWKQVSPEPKLSIEQLMESEMVDLEEHRCIVDQFNKLSCFSKMNSGNPVLRFGENLHWTYNSEKLSFLENSDFGEWLFDYTGGYAPAANALTGESLNWGAIERDLCPATSTMRYKGMKTGFRLCYLAKSEK</sequence>
<proteinExistence type="predicted"/>
<evidence type="ECO:0000313" key="2">
    <source>
        <dbReference type="Proteomes" id="UP000240506"/>
    </source>
</evidence>
<keyword evidence="2" id="KW-1185">Reference proteome</keyword>
<dbReference type="Proteomes" id="UP000240506">
    <property type="component" value="Unassembled WGS sequence"/>
</dbReference>
<protein>
    <recommendedName>
        <fullName evidence="3">Sulfatase-modifying factor enzyme domain-containing protein</fullName>
    </recommendedName>
</protein>
<reference evidence="1 2" key="1">
    <citation type="submission" date="2018-03" db="EMBL/GenBank/DDBJ databases">
        <authorList>
            <person name="Dailey F.E."/>
        </authorList>
    </citation>
    <scope>NUCLEOTIDE SEQUENCE [LARGE SCALE GENOMIC DNA]</scope>
    <source>
        <strain evidence="1 2">CW7</strain>
    </source>
</reference>
<evidence type="ECO:0000313" key="1">
    <source>
        <dbReference type="EMBL" id="PTA50132.1"/>
    </source>
</evidence>
<gene>
    <name evidence="1" type="ORF">C9I43_06220</name>
</gene>
<dbReference type="InterPro" id="IPR016187">
    <property type="entry name" value="CTDL_fold"/>
</dbReference>
<reference evidence="1 2" key="2">
    <citation type="submission" date="2018-04" db="EMBL/GenBank/DDBJ databases">
        <title>Genomic sequence of a freshwater isolate of Shewanella morhuae.</title>
        <authorList>
            <person name="Castillo D.E."/>
            <person name="Gram L."/>
        </authorList>
    </citation>
    <scope>NUCLEOTIDE SEQUENCE [LARGE SCALE GENOMIC DNA]</scope>
    <source>
        <strain evidence="1 2">CW7</strain>
    </source>
</reference>
<name>A0ABX5HVE5_9GAMM</name>
<dbReference type="EMBL" id="PYSG01000002">
    <property type="protein sequence ID" value="PTA50132.1"/>
    <property type="molecule type" value="Genomic_DNA"/>
</dbReference>